<dbReference type="OrthoDB" id="5525361at2"/>
<accession>H8MFB0</accession>
<keyword evidence="2" id="KW-1185">Reference proteome</keyword>
<proteinExistence type="predicted"/>
<dbReference type="HOGENOM" id="CLU_955501_0_0_7"/>
<dbReference type="AlphaFoldDB" id="H8MFB0"/>
<dbReference type="KEGG" id="ccx:COCOR_04429"/>
<name>H8MFB0_CORCM</name>
<sequence length="291" mass="31918">MTNATIRTAVQAAHAAINGAKSRGPTSAAGKERSSLNSVRYGFSGAHLLLPGEDAAEYERHLDGYFAALVPTLMPEAVIVAQLGDLSWKLERLTKVENNRLRARLEEELEKTDTYKMIACTRHALELVDAIALTVEAVPVPPQEAERMGPILAGVERIVGFLGEVPELPQAVVQPLSQALDAAKESLSKDRVKKDEYAALGNAAKMVRGALREKLACEEAALQPLRERLAAEVLLLEDADLKKMERHRRLLENSMQRQLALLDQVRAQVTTARPEAQAGAKELRVKLRVVK</sequence>
<dbReference type="Proteomes" id="UP000007587">
    <property type="component" value="Chromosome"/>
</dbReference>
<protein>
    <submittedName>
        <fullName evidence="1">Uncharacterized protein</fullName>
    </submittedName>
</protein>
<evidence type="ECO:0000313" key="2">
    <source>
        <dbReference type="Proteomes" id="UP000007587"/>
    </source>
</evidence>
<reference evidence="1 2" key="1">
    <citation type="journal article" date="2012" name="J. Bacteriol.">
        <title>Complete Genome Sequence of the Fruiting Myxobacterium Corallococcus coralloides DSM 2259.</title>
        <authorList>
            <person name="Huntley S."/>
            <person name="Zhang Y."/>
            <person name="Treuner-Lange A."/>
            <person name="Kneip S."/>
            <person name="Sensen C.W."/>
            <person name="Sogaard-Andersen L."/>
        </authorList>
    </citation>
    <scope>NUCLEOTIDE SEQUENCE [LARGE SCALE GENOMIC DNA]</scope>
    <source>
        <strain evidence="2">ATCC 25202 / DSM 2259 / NBRC 100086 / M2</strain>
    </source>
</reference>
<reference evidence="2" key="2">
    <citation type="submission" date="2012-03" db="EMBL/GenBank/DDBJ databases">
        <title>Genome sequence of the fruiting myxobacterium Corallococcus coralloides DSM 2259.</title>
        <authorList>
            <person name="Huntley S."/>
            <person name="Zhang Y."/>
            <person name="Treuner-Lange A."/>
            <person name="Sensen C.W."/>
            <person name="Sogaard-Andersen L."/>
        </authorList>
    </citation>
    <scope>NUCLEOTIDE SEQUENCE [LARGE SCALE GENOMIC DNA]</scope>
    <source>
        <strain evidence="2">ATCC 25202 / DSM 2259 / NBRC 100086 / M2</strain>
    </source>
</reference>
<dbReference type="InParanoid" id="H8MFB0"/>
<dbReference type="EMBL" id="CP003389">
    <property type="protein sequence ID" value="AFE05830.1"/>
    <property type="molecule type" value="Genomic_DNA"/>
</dbReference>
<evidence type="ECO:0000313" key="1">
    <source>
        <dbReference type="EMBL" id="AFE05830.1"/>
    </source>
</evidence>
<organism evidence="1 2">
    <name type="scientific">Corallococcus coralloides (strain ATCC 25202 / DSM 2259 / NBRC 100086 / M2)</name>
    <name type="common">Myxococcus coralloides</name>
    <dbReference type="NCBI Taxonomy" id="1144275"/>
    <lineage>
        <taxon>Bacteria</taxon>
        <taxon>Pseudomonadati</taxon>
        <taxon>Myxococcota</taxon>
        <taxon>Myxococcia</taxon>
        <taxon>Myxococcales</taxon>
        <taxon>Cystobacterineae</taxon>
        <taxon>Myxococcaceae</taxon>
        <taxon>Corallococcus</taxon>
    </lineage>
</organism>
<dbReference type="RefSeq" id="WP_014397238.1">
    <property type="nucleotide sequence ID" value="NC_017030.1"/>
</dbReference>
<gene>
    <name evidence="1" type="ordered locus">COCOR_04429</name>
</gene>